<dbReference type="NCBIfam" id="TIGR02521">
    <property type="entry name" value="type_IV_pilW"/>
    <property type="match status" value="1"/>
</dbReference>
<dbReference type="InterPro" id="IPR037919">
    <property type="entry name" value="OGT"/>
</dbReference>
<reference evidence="3 4" key="1">
    <citation type="journal article" date="2015" name="Stand. Genomic Sci.">
        <title>Genomic Encyclopedia of Bacterial and Archaeal Type Strains, Phase III: the genomes of soil and plant-associated and newly described type strains.</title>
        <authorList>
            <person name="Whitman W.B."/>
            <person name="Woyke T."/>
            <person name="Klenk H.P."/>
            <person name="Zhou Y."/>
            <person name="Lilburn T.G."/>
            <person name="Beck B.J."/>
            <person name="De Vos P."/>
            <person name="Vandamme P."/>
            <person name="Eisen J.A."/>
            <person name="Garrity G."/>
            <person name="Hugenholtz P."/>
            <person name="Kyrpides N.C."/>
        </authorList>
    </citation>
    <scope>NUCLEOTIDE SEQUENCE [LARGE SCALE GENOMIC DNA]</scope>
    <source>
        <strain evidence="3 4">CGMCC 1.10685</strain>
    </source>
</reference>
<protein>
    <submittedName>
        <fullName evidence="3">Type IV pilus assembly protein PilF</fullName>
    </submittedName>
</protein>
<feature type="repeat" description="TPR" evidence="1">
    <location>
        <begin position="101"/>
        <end position="134"/>
    </location>
</feature>
<proteinExistence type="predicted"/>
<evidence type="ECO:0000313" key="3">
    <source>
        <dbReference type="EMBL" id="TWI43036.1"/>
    </source>
</evidence>
<dbReference type="PANTHER" id="PTHR44366:SF1">
    <property type="entry name" value="UDP-N-ACETYLGLUCOSAMINE--PEPTIDE N-ACETYLGLUCOSAMINYLTRANSFERASE 110 KDA SUBUNIT"/>
    <property type="match status" value="1"/>
</dbReference>
<dbReference type="AlphaFoldDB" id="A0A562PGD0"/>
<dbReference type="SUPFAM" id="SSF48452">
    <property type="entry name" value="TPR-like"/>
    <property type="match status" value="1"/>
</dbReference>
<evidence type="ECO:0000256" key="2">
    <source>
        <dbReference type="SAM" id="SignalP"/>
    </source>
</evidence>
<dbReference type="InterPro" id="IPR011990">
    <property type="entry name" value="TPR-like_helical_dom_sf"/>
</dbReference>
<dbReference type="EMBL" id="VLKW01000013">
    <property type="protein sequence ID" value="TWI43036.1"/>
    <property type="molecule type" value="Genomic_DNA"/>
</dbReference>
<feature type="repeat" description="TPR" evidence="1">
    <location>
        <begin position="171"/>
        <end position="204"/>
    </location>
</feature>
<name>A0A562PGD0_9BURK</name>
<feature type="repeat" description="TPR" evidence="1">
    <location>
        <begin position="67"/>
        <end position="100"/>
    </location>
</feature>
<evidence type="ECO:0000313" key="4">
    <source>
        <dbReference type="Proteomes" id="UP000315112"/>
    </source>
</evidence>
<feature type="signal peptide" evidence="2">
    <location>
        <begin position="1"/>
        <end position="27"/>
    </location>
</feature>
<dbReference type="SMART" id="SM00028">
    <property type="entry name" value="TPR"/>
    <property type="match status" value="3"/>
</dbReference>
<accession>A0A562PGD0</accession>
<gene>
    <name evidence="3" type="ORF">IP92_05373</name>
</gene>
<dbReference type="RefSeq" id="WP_229418988.1">
    <property type="nucleotide sequence ID" value="NZ_CP046904.1"/>
</dbReference>
<keyword evidence="1" id="KW-0802">TPR repeat</keyword>
<dbReference type="GO" id="GO:0006493">
    <property type="term" value="P:protein O-linked glycosylation"/>
    <property type="evidence" value="ECO:0007669"/>
    <property type="project" value="InterPro"/>
</dbReference>
<evidence type="ECO:0000256" key="1">
    <source>
        <dbReference type="PROSITE-ProRule" id="PRU00339"/>
    </source>
</evidence>
<comment type="caution">
    <text evidence="3">The sequence shown here is derived from an EMBL/GenBank/DDBJ whole genome shotgun (WGS) entry which is preliminary data.</text>
</comment>
<organism evidence="3 4">
    <name type="scientific">Pseudoduganella flava</name>
    <dbReference type="NCBI Taxonomy" id="871742"/>
    <lineage>
        <taxon>Bacteria</taxon>
        <taxon>Pseudomonadati</taxon>
        <taxon>Pseudomonadota</taxon>
        <taxon>Betaproteobacteria</taxon>
        <taxon>Burkholderiales</taxon>
        <taxon>Oxalobacteraceae</taxon>
        <taxon>Telluria group</taxon>
        <taxon>Pseudoduganella</taxon>
    </lineage>
</organism>
<feature type="chain" id="PRO_5021704526" evidence="2">
    <location>
        <begin position="28"/>
        <end position="288"/>
    </location>
</feature>
<keyword evidence="2" id="KW-0732">Signal</keyword>
<dbReference type="Gene3D" id="1.25.40.10">
    <property type="entry name" value="Tetratricopeptide repeat domain"/>
    <property type="match status" value="1"/>
</dbReference>
<dbReference type="PANTHER" id="PTHR44366">
    <property type="entry name" value="UDP-N-ACETYLGLUCOSAMINE--PEPTIDE N-ACETYLGLUCOSAMINYLTRANSFERASE 110 KDA SUBUNIT"/>
    <property type="match status" value="1"/>
</dbReference>
<dbReference type="InterPro" id="IPR019734">
    <property type="entry name" value="TPR_rpt"/>
</dbReference>
<dbReference type="Pfam" id="PF13181">
    <property type="entry name" value="TPR_8"/>
    <property type="match status" value="1"/>
</dbReference>
<dbReference type="Pfam" id="PF13424">
    <property type="entry name" value="TPR_12"/>
    <property type="match status" value="1"/>
</dbReference>
<dbReference type="Proteomes" id="UP000315112">
    <property type="component" value="Unassembled WGS sequence"/>
</dbReference>
<dbReference type="GO" id="GO:0097363">
    <property type="term" value="F:protein O-acetylglucosaminyltransferase activity"/>
    <property type="evidence" value="ECO:0007669"/>
    <property type="project" value="TreeGrafter"/>
</dbReference>
<dbReference type="InterPro" id="IPR013360">
    <property type="entry name" value="Pilus_4_PilW"/>
</dbReference>
<dbReference type="PROSITE" id="PS50005">
    <property type="entry name" value="TPR"/>
    <property type="match status" value="3"/>
</dbReference>
<sequence length="288" mass="31092">MADVAQRRMRPAMARLAGCGMAALLSAQLSGCASDAAGTGGAGGTGDTSGKAELPTLSDATAAQKRAQIRMQLAIGYYEQGQLPVALDEIKKAIAADPGYADAYGMRALIYMGMGETALADDNFKHALQLAPNNPDIANNYGSFLCQNGRVAESFRWFDGALASRQYASPAKALNNAGNCAVKIKDYERAEKYLLQALQLAPDLAVTNVNLAKVYYERRDYARANFFLTRLGKVAKADSLTADVLWLAIKVQHKLGDQGAEQQWATQLRRHHSTSPEYAAYQRGAFDE</sequence>